<evidence type="ECO:0000313" key="2">
    <source>
        <dbReference type="Proteomes" id="UP000197215"/>
    </source>
</evidence>
<dbReference type="Gene3D" id="3.40.470.10">
    <property type="entry name" value="Uracil-DNA glycosylase-like domain"/>
    <property type="match status" value="1"/>
</dbReference>
<organism evidence="1 2">
    <name type="scientific">Polynucleobacter victoriensis</name>
    <dbReference type="NCBI Taxonomy" id="2049319"/>
    <lineage>
        <taxon>Bacteria</taxon>
        <taxon>Pseudomonadati</taxon>
        <taxon>Pseudomonadota</taxon>
        <taxon>Betaproteobacteria</taxon>
        <taxon>Burkholderiales</taxon>
        <taxon>Burkholderiaceae</taxon>
        <taxon>Polynucleobacter</taxon>
    </lineage>
</organism>
<dbReference type="InterPro" id="IPR004615">
    <property type="entry name" value="DNA_pol_III_psi"/>
</dbReference>
<dbReference type="SUPFAM" id="SSF52141">
    <property type="entry name" value="Uracil-DNA glycosylase-like"/>
    <property type="match status" value="1"/>
</dbReference>
<evidence type="ECO:0000313" key="1">
    <source>
        <dbReference type="EMBL" id="SNC59432.1"/>
    </source>
</evidence>
<keyword evidence="2" id="KW-1185">Reference proteome</keyword>
<accession>A0A212T066</accession>
<dbReference type="RefSeq" id="WP_088811939.1">
    <property type="nucleotide sequence ID" value="NZ_FYEX01000001.1"/>
</dbReference>
<dbReference type="GO" id="GO:0006260">
    <property type="term" value="P:DNA replication"/>
    <property type="evidence" value="ECO:0007669"/>
    <property type="project" value="InterPro"/>
</dbReference>
<proteinExistence type="predicted"/>
<dbReference type="Proteomes" id="UP000197215">
    <property type="component" value="Unassembled WGS sequence"/>
</dbReference>
<name>A0A212T066_9BURK</name>
<dbReference type="InterPro" id="IPR036895">
    <property type="entry name" value="Uracil-DNA_glycosylase-like_sf"/>
</dbReference>
<dbReference type="OrthoDB" id="5290748at2"/>
<dbReference type="GO" id="GO:0008408">
    <property type="term" value="F:3'-5' exonuclease activity"/>
    <property type="evidence" value="ECO:0007669"/>
    <property type="project" value="InterPro"/>
</dbReference>
<reference evidence="2" key="1">
    <citation type="submission" date="2017-06" db="EMBL/GenBank/DDBJ databases">
        <authorList>
            <person name="Varghese N."/>
            <person name="Submissions S."/>
        </authorList>
    </citation>
    <scope>NUCLEOTIDE SEQUENCE [LARGE SCALE GENOMIC DNA]</scope>
    <source>
        <strain evidence="2">MWH-VicM1</strain>
    </source>
</reference>
<sequence>MSQIDYLNAMGISTWVVKDEDLASNRELTHGSAPTSMQQVGNHESSMWTFVVDELTDTGNILFDKILASLMLSCATVQVVSSSKVQIEGVKGQVVVAMGATLGKTLLGLSEPFNELRGAVHSLEQSGNEVPVVLTYHPDHLLKNPLDKIKTWQDLILARSLV</sequence>
<dbReference type="EMBL" id="FYEX01000001">
    <property type="protein sequence ID" value="SNC59432.1"/>
    <property type="molecule type" value="Genomic_DNA"/>
</dbReference>
<dbReference type="Pfam" id="PF03603">
    <property type="entry name" value="DNA_III_psi"/>
    <property type="match status" value="1"/>
</dbReference>
<gene>
    <name evidence="1" type="ORF">SAMN06295916_0063</name>
</gene>
<dbReference type="AlphaFoldDB" id="A0A212T066"/>
<dbReference type="GO" id="GO:0003887">
    <property type="term" value="F:DNA-directed DNA polymerase activity"/>
    <property type="evidence" value="ECO:0007669"/>
    <property type="project" value="InterPro"/>
</dbReference>
<protein>
    <submittedName>
        <fullName evidence="1">Uracil-DNA glycosylase, family 4</fullName>
    </submittedName>
</protein>